<evidence type="ECO:0000313" key="2">
    <source>
        <dbReference type="EMBL" id="MST83860.1"/>
    </source>
</evidence>
<comment type="caution">
    <text evidence="2">The sequence shown here is derived from an EMBL/GenBank/DDBJ whole genome shotgun (WGS) entry which is preliminary data.</text>
</comment>
<protein>
    <submittedName>
        <fullName evidence="2">GLPGLI family protein</fullName>
    </submittedName>
</protein>
<dbReference type="NCBIfam" id="TIGR01200">
    <property type="entry name" value="GLPGLI"/>
    <property type="match status" value="1"/>
</dbReference>
<evidence type="ECO:0000313" key="3">
    <source>
        <dbReference type="Proteomes" id="UP000438914"/>
    </source>
</evidence>
<accession>A0A7K0KEJ9</accession>
<keyword evidence="3" id="KW-1185">Reference proteome</keyword>
<reference evidence="2 3" key="1">
    <citation type="submission" date="2019-08" db="EMBL/GenBank/DDBJ databases">
        <title>In-depth cultivation of the pig gut microbiome towards novel bacterial diversity and tailored functional studies.</title>
        <authorList>
            <person name="Wylensek D."/>
            <person name="Hitch T.C.A."/>
            <person name="Clavel T."/>
        </authorList>
    </citation>
    <scope>NUCLEOTIDE SEQUENCE [LARGE SCALE GENOMIC DNA]</scope>
    <source>
        <strain evidence="2 3">LKV-178-WT-2A</strain>
    </source>
</reference>
<name>A0A7K0KEJ9_9BACT</name>
<organism evidence="2 3">
    <name type="scientific">Hallella mizrahii</name>
    <dbReference type="NCBI Taxonomy" id="2606637"/>
    <lineage>
        <taxon>Bacteria</taxon>
        <taxon>Pseudomonadati</taxon>
        <taxon>Bacteroidota</taxon>
        <taxon>Bacteroidia</taxon>
        <taxon>Bacteroidales</taxon>
        <taxon>Prevotellaceae</taxon>
        <taxon>Hallella</taxon>
    </lineage>
</organism>
<dbReference type="Pfam" id="PF22252">
    <property type="entry name" value="PNGase_F-II_N"/>
    <property type="match status" value="1"/>
</dbReference>
<keyword evidence="1" id="KW-0732">Signal</keyword>
<evidence type="ECO:0000256" key="1">
    <source>
        <dbReference type="SAM" id="SignalP"/>
    </source>
</evidence>
<dbReference type="Proteomes" id="UP000438914">
    <property type="component" value="Unassembled WGS sequence"/>
</dbReference>
<dbReference type="RefSeq" id="WP_154533442.1">
    <property type="nucleotide sequence ID" value="NZ_VUNG01000006.1"/>
</dbReference>
<sequence>MKKLFLLFSIANTILLLFPTALMAQQTHVLEPSIMEVAYHEISGKYNDDYALRVGKSMSQYFSYHKLRDDSLSSNAQTSMIILQEMLDEANNRNDASKQRASGPDHGDYFYRSQANNTFDTYTSFMGQGYKITEPIPVQDWNIVTDSTRQILGFNCCMATTTFRGRQWTVYYTEDIPVPLGPWKLGGLPGLILFAEVKGFITIEASGIKTKSTSPVTFYNFLNKKYEAIQRDAYIKERSNPKAYPKNTIVIPQMEQQ</sequence>
<feature type="signal peptide" evidence="1">
    <location>
        <begin position="1"/>
        <end position="24"/>
    </location>
</feature>
<proteinExistence type="predicted"/>
<dbReference type="AlphaFoldDB" id="A0A7K0KEJ9"/>
<dbReference type="InterPro" id="IPR005901">
    <property type="entry name" value="GLPGLI"/>
</dbReference>
<gene>
    <name evidence="2" type="ORF">FYJ73_04100</name>
</gene>
<dbReference type="EMBL" id="VUNG01000006">
    <property type="protein sequence ID" value="MST83860.1"/>
    <property type="molecule type" value="Genomic_DNA"/>
</dbReference>
<feature type="chain" id="PRO_5029673515" evidence="1">
    <location>
        <begin position="25"/>
        <end position="257"/>
    </location>
</feature>